<evidence type="ECO:0000256" key="3">
    <source>
        <dbReference type="ARBA" id="ARBA00008061"/>
    </source>
</evidence>
<feature type="binding site" evidence="15">
    <location>
        <position position="173"/>
    </location>
    <ligand>
        <name>Ca(2+)</name>
        <dbReference type="ChEBI" id="CHEBI:29108"/>
        <label>1</label>
    </ligand>
</feature>
<name>A0A6A4GR81_9AGAR</name>
<evidence type="ECO:0000256" key="1">
    <source>
        <dbReference type="ARBA" id="ARBA00000548"/>
    </source>
</evidence>
<dbReference type="PANTHER" id="PTHR10357">
    <property type="entry name" value="ALPHA-AMYLASE FAMILY MEMBER"/>
    <property type="match status" value="1"/>
</dbReference>
<dbReference type="PIRSF" id="PIRSF001024">
    <property type="entry name" value="Alph-amyl_fung"/>
    <property type="match status" value="1"/>
</dbReference>
<evidence type="ECO:0000313" key="22">
    <source>
        <dbReference type="EMBL" id="KAE9387936.1"/>
    </source>
</evidence>
<evidence type="ECO:0000256" key="18">
    <source>
        <dbReference type="RuleBase" id="RU003615"/>
    </source>
</evidence>
<feature type="binding site" evidence="17">
    <location>
        <position position="245"/>
    </location>
    <ligand>
        <name>substrate</name>
    </ligand>
</feature>
<dbReference type="InterPro" id="IPR013780">
    <property type="entry name" value="Glyco_hydro_b"/>
</dbReference>
<evidence type="ECO:0000256" key="4">
    <source>
        <dbReference type="ARBA" id="ARBA00012595"/>
    </source>
</evidence>
<feature type="binding site" evidence="17">
    <location>
        <position position="215"/>
    </location>
    <ligand>
        <name>substrate</name>
    </ligand>
</feature>
<keyword evidence="12 19" id="KW-0326">Glycosidase</keyword>
<dbReference type="AlphaFoldDB" id="A0A6A4GR81"/>
<dbReference type="PANTHER" id="PTHR10357:SF215">
    <property type="entry name" value="ALPHA-AMYLASE 1"/>
    <property type="match status" value="1"/>
</dbReference>
<feature type="compositionally biased region" description="Polar residues" evidence="20">
    <location>
        <begin position="364"/>
        <end position="385"/>
    </location>
</feature>
<keyword evidence="10" id="KW-0325">Glycoprotein</keyword>
<evidence type="ECO:0000256" key="2">
    <source>
        <dbReference type="ARBA" id="ARBA00001913"/>
    </source>
</evidence>
<dbReference type="Pfam" id="PF09260">
    <property type="entry name" value="A_amylase_dom_C"/>
    <property type="match status" value="1"/>
</dbReference>
<dbReference type="InterPro" id="IPR015340">
    <property type="entry name" value="A_amylase_C_dom"/>
</dbReference>
<keyword evidence="9 16" id="KW-1015">Disulfide bond</keyword>
<gene>
    <name evidence="22" type="ORF">BT96DRAFT_960297</name>
</gene>
<evidence type="ECO:0000256" key="19">
    <source>
        <dbReference type="RuleBase" id="RU361134"/>
    </source>
</evidence>
<dbReference type="PRINTS" id="PR00110">
    <property type="entry name" value="ALPHAAMYLASE"/>
</dbReference>
<feature type="disulfide bond" evidence="16">
    <location>
        <begin position="161"/>
        <end position="175"/>
    </location>
</feature>
<dbReference type="InterPro" id="IPR017853">
    <property type="entry name" value="GH"/>
</dbReference>
<dbReference type="OrthoDB" id="204980at2759"/>
<feature type="binding site" evidence="15">
    <location>
        <position position="126"/>
    </location>
    <ligand>
        <name>Ca(2+)</name>
        <dbReference type="ChEBI" id="CHEBI:29108"/>
        <label>1</label>
    </ligand>
</feature>
<feature type="region of interest" description="Disordered" evidence="20">
    <location>
        <begin position="363"/>
        <end position="385"/>
    </location>
</feature>
<feature type="binding site" evidence="17">
    <location>
        <position position="310"/>
    </location>
    <ligand>
        <name>substrate</name>
    </ligand>
</feature>
<evidence type="ECO:0000256" key="8">
    <source>
        <dbReference type="ARBA" id="ARBA00022837"/>
    </source>
</evidence>
<organism evidence="22 23">
    <name type="scientific">Gymnopus androsaceus JB14</name>
    <dbReference type="NCBI Taxonomy" id="1447944"/>
    <lineage>
        <taxon>Eukaryota</taxon>
        <taxon>Fungi</taxon>
        <taxon>Dikarya</taxon>
        <taxon>Basidiomycota</taxon>
        <taxon>Agaricomycotina</taxon>
        <taxon>Agaricomycetes</taxon>
        <taxon>Agaricomycetidae</taxon>
        <taxon>Agaricales</taxon>
        <taxon>Marasmiineae</taxon>
        <taxon>Omphalotaceae</taxon>
        <taxon>Gymnopus</taxon>
    </lineage>
</organism>
<dbReference type="Gene3D" id="3.20.20.80">
    <property type="entry name" value="Glycosidases"/>
    <property type="match status" value="1"/>
</dbReference>
<evidence type="ECO:0000256" key="6">
    <source>
        <dbReference type="ARBA" id="ARBA00022729"/>
    </source>
</evidence>
<keyword evidence="5 15" id="KW-0479">Metal-binding</keyword>
<reference evidence="22" key="1">
    <citation type="journal article" date="2019" name="Environ. Microbiol.">
        <title>Fungal ecological strategies reflected in gene transcription - a case study of two litter decomposers.</title>
        <authorList>
            <person name="Barbi F."/>
            <person name="Kohler A."/>
            <person name="Barry K."/>
            <person name="Baskaran P."/>
            <person name="Daum C."/>
            <person name="Fauchery L."/>
            <person name="Ihrmark K."/>
            <person name="Kuo A."/>
            <person name="LaButti K."/>
            <person name="Lipzen A."/>
            <person name="Morin E."/>
            <person name="Grigoriev I.V."/>
            <person name="Henrissat B."/>
            <person name="Lindahl B."/>
            <person name="Martin F."/>
        </authorList>
    </citation>
    <scope>NUCLEOTIDE SEQUENCE</scope>
    <source>
        <strain evidence="22">JB14</strain>
    </source>
</reference>
<evidence type="ECO:0000256" key="17">
    <source>
        <dbReference type="PIRSR" id="PIRSR001024-5"/>
    </source>
</evidence>
<evidence type="ECO:0000256" key="12">
    <source>
        <dbReference type="ARBA" id="ARBA00023295"/>
    </source>
</evidence>
<keyword evidence="7 19" id="KW-0378">Hydrolase</keyword>
<feature type="binding site" evidence="17">
    <location>
        <position position="88"/>
    </location>
    <ligand>
        <name>substrate</name>
    </ligand>
</feature>
<sequence>MKYSLTTGAAAVALLGFAPSSPTDFALGNGSSPSCDTSSRVYCGGNWEGVVSKLDYIQDMGFDAIWISPIVQNVEGSTTEGEAYHGYWPQNINSLNSNFGSADDLKNLSTSLHDRGMYLMVDVVVNHVVANPTNTTNVSPETFDYSLLQPFGSQSSFHTQCFISDYNNQTNVEQCWLGDYGLPLLDLDTENSTTVDTMYTWIKDLVQSYGVDGLRIDTAKHIRQDFWPGFVSSAGVYSVGEILIGNVTYAAPYTDVLDSVLDYPTYYAVYDAFTNGTSGNMSAIAEMVTQAQDQYNHSLFYAGSFIENQDNPRIQSTVTDQAVSLEIRSCLDWSSKIAMTWPFINDGIPILYYGQEQGYAGGNDPNNLSGSPASTPITNPSSPHVTTLNTARKQAIASNSSFLTTSLKFISQSDSSALAVSKPPMLTLLTNAGNSSYGMYSGGETVVDVLTCNTYTAGSDGSLSVKTSGGEPMVLMPATALSEKGTLCASVAKGTGSDGQGSSSKSGAERLEVGRMVVLGRFWEG</sequence>
<dbReference type="InterPro" id="IPR006046">
    <property type="entry name" value="Alpha_amylase"/>
</dbReference>
<dbReference type="Pfam" id="PF00128">
    <property type="entry name" value="Alpha-amylase"/>
    <property type="match status" value="1"/>
</dbReference>
<dbReference type="GO" id="GO:0004556">
    <property type="term" value="F:alpha-amylase activity"/>
    <property type="evidence" value="ECO:0007669"/>
    <property type="project" value="UniProtKB-UniRule"/>
</dbReference>
<dbReference type="EMBL" id="ML769771">
    <property type="protein sequence ID" value="KAE9387936.1"/>
    <property type="molecule type" value="Genomic_DNA"/>
</dbReference>
<feature type="binding site" evidence="15">
    <location>
        <position position="241"/>
    </location>
    <ligand>
        <name>Ca(2+)</name>
        <dbReference type="ChEBI" id="CHEBI:29108"/>
        <label>2</label>
    </ligand>
</feature>
<dbReference type="GO" id="GO:0005509">
    <property type="term" value="F:calcium ion binding"/>
    <property type="evidence" value="ECO:0007669"/>
    <property type="project" value="InterPro"/>
</dbReference>
<dbReference type="CDD" id="cd11319">
    <property type="entry name" value="AmyAc_euk_AmyA"/>
    <property type="match status" value="1"/>
</dbReference>
<feature type="binding site" evidence="15">
    <location>
        <position position="186"/>
    </location>
    <ligand>
        <name>Ca(2+)</name>
        <dbReference type="ChEBI" id="CHEBI:29108"/>
        <label>1</label>
    </ligand>
</feature>
<dbReference type="InterPro" id="IPR006047">
    <property type="entry name" value="GH13_cat_dom"/>
</dbReference>
<evidence type="ECO:0000256" key="11">
    <source>
        <dbReference type="ARBA" id="ARBA00023277"/>
    </source>
</evidence>
<dbReference type="SMART" id="SM00642">
    <property type="entry name" value="Aamy"/>
    <property type="match status" value="1"/>
</dbReference>
<evidence type="ECO:0000313" key="23">
    <source>
        <dbReference type="Proteomes" id="UP000799118"/>
    </source>
</evidence>
<dbReference type="SUPFAM" id="SSF51445">
    <property type="entry name" value="(Trans)glycosidases"/>
    <property type="match status" value="1"/>
</dbReference>
<evidence type="ECO:0000256" key="15">
    <source>
        <dbReference type="PIRSR" id="PIRSR001024-3"/>
    </source>
</evidence>
<feature type="disulfide bond" evidence="16">
    <location>
        <begin position="452"/>
        <end position="488"/>
    </location>
</feature>
<evidence type="ECO:0000256" key="7">
    <source>
        <dbReference type="ARBA" id="ARBA00022801"/>
    </source>
</evidence>
<keyword evidence="11 19" id="KW-0119">Carbohydrate metabolism</keyword>
<evidence type="ECO:0000256" key="5">
    <source>
        <dbReference type="ARBA" id="ARBA00022723"/>
    </source>
</evidence>
<keyword evidence="8 15" id="KW-0106">Calcium</keyword>
<feature type="binding site" evidence="17">
    <location>
        <position position="127"/>
    </location>
    <ligand>
        <name>substrate</name>
    </ligand>
</feature>
<dbReference type="SUPFAM" id="SSF51011">
    <property type="entry name" value="Glycosyl hydrolase domain"/>
    <property type="match status" value="1"/>
</dbReference>
<proteinExistence type="inferred from homology"/>
<evidence type="ECO:0000256" key="14">
    <source>
        <dbReference type="PIRSR" id="PIRSR001024-2"/>
    </source>
</evidence>
<dbReference type="GO" id="GO:0016052">
    <property type="term" value="P:carbohydrate catabolic process"/>
    <property type="evidence" value="ECO:0007669"/>
    <property type="project" value="InterPro"/>
</dbReference>
<dbReference type="Proteomes" id="UP000799118">
    <property type="component" value="Unassembled WGS sequence"/>
</dbReference>
<comment type="cofactor">
    <cofactor evidence="2">
        <name>Ca(2+)</name>
        <dbReference type="ChEBI" id="CHEBI:29108"/>
    </cofactor>
</comment>
<feature type="binding site" evidence="15">
    <location>
        <position position="221"/>
    </location>
    <ligand>
        <name>Ca(2+)</name>
        <dbReference type="ChEBI" id="CHEBI:29108"/>
        <label>1</label>
    </ligand>
</feature>
<feature type="domain" description="Glycosyl hydrolase family 13 catalytic" evidence="21">
    <location>
        <begin position="19"/>
        <end position="392"/>
    </location>
</feature>
<evidence type="ECO:0000256" key="9">
    <source>
        <dbReference type="ARBA" id="ARBA00023157"/>
    </source>
</evidence>
<feature type="active site" description="Nucleophile" evidence="13">
    <location>
        <position position="217"/>
    </location>
</feature>
<evidence type="ECO:0000256" key="13">
    <source>
        <dbReference type="PIRSR" id="PIRSR001024-1"/>
    </source>
</evidence>
<feature type="site" description="Transition state stabilizer" evidence="14">
    <location>
        <position position="310"/>
    </location>
</feature>
<feature type="binding site" evidence="15">
    <location>
        <position position="217"/>
    </location>
    <ligand>
        <name>Ca(2+)</name>
        <dbReference type="ChEBI" id="CHEBI:29108"/>
        <label>2</label>
    </ligand>
</feature>
<accession>A0A6A4GR81</accession>
<evidence type="ECO:0000256" key="16">
    <source>
        <dbReference type="PIRSR" id="PIRSR001024-4"/>
    </source>
</evidence>
<keyword evidence="23" id="KW-1185">Reference proteome</keyword>
<evidence type="ECO:0000256" key="20">
    <source>
        <dbReference type="SAM" id="MobiDB-lite"/>
    </source>
</evidence>
<evidence type="ECO:0000256" key="10">
    <source>
        <dbReference type="ARBA" id="ARBA00023180"/>
    </source>
</evidence>
<feature type="disulfide bond" evidence="16">
    <location>
        <begin position="35"/>
        <end position="43"/>
    </location>
</feature>
<dbReference type="InterPro" id="IPR013777">
    <property type="entry name" value="A-amylase-like"/>
</dbReference>
<evidence type="ECO:0000259" key="21">
    <source>
        <dbReference type="SMART" id="SM00642"/>
    </source>
</evidence>
<dbReference type="Gene3D" id="2.60.40.1180">
    <property type="entry name" value="Golgi alpha-mannosidase II"/>
    <property type="match status" value="1"/>
</dbReference>
<keyword evidence="6" id="KW-0732">Signal</keyword>
<feature type="active site" description="Proton donor" evidence="13">
    <location>
        <position position="241"/>
    </location>
</feature>
<comment type="catalytic activity">
    <reaction evidence="1 19">
        <text>Endohydrolysis of (1-&gt;4)-alpha-D-glucosidic linkages in polysaccharides containing three or more (1-&gt;4)-alpha-linked D-glucose units.</text>
        <dbReference type="EC" id="3.2.1.1"/>
    </reaction>
</comment>
<dbReference type="EC" id="3.2.1.1" evidence="4 19"/>
<protein>
    <recommendedName>
        <fullName evidence="4 19">Alpha-amylase</fullName>
        <ecNumber evidence="4 19">3.2.1.1</ecNumber>
    </recommendedName>
</protein>
<comment type="similarity">
    <text evidence="3 18">Belongs to the glycosyl hydrolase 13 family.</text>
</comment>